<dbReference type="AlphaFoldDB" id="A0A853CR37"/>
<name>A0A853CR37_9ACTN</name>
<sequence length="137" mass="15131">MSVQLNPYLSFRDNTRQAMEFYSSVFGGTLTISTFKEYQASSDPSEDDLVMHSQLEGDHGVVFMASDTPSRMEYKPGTNFSMSLSGDDETVLRGWFDRLADGGTVTMPLDKAPWGDLFGMCTDKFGIAWLVNVSGQG</sequence>
<dbReference type="PANTHER" id="PTHR33990">
    <property type="entry name" value="PROTEIN YJDN-RELATED"/>
    <property type="match status" value="1"/>
</dbReference>
<dbReference type="Proteomes" id="UP000541969">
    <property type="component" value="Unassembled WGS sequence"/>
</dbReference>
<evidence type="ECO:0000259" key="1">
    <source>
        <dbReference type="Pfam" id="PF00903"/>
    </source>
</evidence>
<dbReference type="InterPro" id="IPR029068">
    <property type="entry name" value="Glyas_Bleomycin-R_OHBP_Dase"/>
</dbReference>
<dbReference type="PANTHER" id="PTHR33990:SF1">
    <property type="entry name" value="PROTEIN YJDN"/>
    <property type="match status" value="1"/>
</dbReference>
<dbReference type="Gene3D" id="3.10.180.10">
    <property type="entry name" value="2,3-Dihydroxybiphenyl 1,2-Dioxygenase, domain 1"/>
    <property type="match status" value="1"/>
</dbReference>
<comment type="caution">
    <text evidence="2">The sequence shown here is derived from an EMBL/GenBank/DDBJ whole genome shotgun (WGS) entry which is preliminary data.</text>
</comment>
<dbReference type="SUPFAM" id="SSF54593">
    <property type="entry name" value="Glyoxalase/Bleomycin resistance protein/Dihydroxybiphenyl dioxygenase"/>
    <property type="match status" value="1"/>
</dbReference>
<evidence type="ECO:0000313" key="2">
    <source>
        <dbReference type="EMBL" id="NYJ08932.1"/>
    </source>
</evidence>
<organism evidence="2 3">
    <name type="scientific">Petropleomorpha daqingensis</name>
    <dbReference type="NCBI Taxonomy" id="2026353"/>
    <lineage>
        <taxon>Bacteria</taxon>
        <taxon>Bacillati</taxon>
        <taxon>Actinomycetota</taxon>
        <taxon>Actinomycetes</taxon>
        <taxon>Geodermatophilales</taxon>
        <taxon>Geodermatophilaceae</taxon>
        <taxon>Petropleomorpha</taxon>
    </lineage>
</organism>
<dbReference type="InterPro" id="IPR028973">
    <property type="entry name" value="PhnB-like"/>
</dbReference>
<evidence type="ECO:0000313" key="3">
    <source>
        <dbReference type="Proteomes" id="UP000541969"/>
    </source>
</evidence>
<dbReference type="Pfam" id="PF00903">
    <property type="entry name" value="Glyoxalase"/>
    <property type="match status" value="1"/>
</dbReference>
<keyword evidence="3" id="KW-1185">Reference proteome</keyword>
<accession>A0A853CR37</accession>
<dbReference type="InterPro" id="IPR004360">
    <property type="entry name" value="Glyas_Fos-R_dOase_dom"/>
</dbReference>
<proteinExistence type="predicted"/>
<dbReference type="CDD" id="cd06588">
    <property type="entry name" value="PhnB_like"/>
    <property type="match status" value="1"/>
</dbReference>
<dbReference type="EMBL" id="JACBZT010000001">
    <property type="protein sequence ID" value="NYJ08932.1"/>
    <property type="molecule type" value="Genomic_DNA"/>
</dbReference>
<reference evidence="2 3" key="1">
    <citation type="submission" date="2020-07" db="EMBL/GenBank/DDBJ databases">
        <title>Sequencing the genomes of 1000 actinobacteria strains.</title>
        <authorList>
            <person name="Klenk H.-P."/>
        </authorList>
    </citation>
    <scope>NUCLEOTIDE SEQUENCE [LARGE SCALE GENOMIC DNA]</scope>
    <source>
        <strain evidence="2 3">DSM 104001</strain>
    </source>
</reference>
<protein>
    <submittedName>
        <fullName evidence="2">PhnB protein</fullName>
    </submittedName>
</protein>
<dbReference type="RefSeq" id="WP_179721931.1">
    <property type="nucleotide sequence ID" value="NZ_JACBZT010000001.1"/>
</dbReference>
<gene>
    <name evidence="2" type="ORF">GGQ55_005210</name>
</gene>
<feature type="domain" description="Glyoxalase/fosfomycin resistance/dioxygenase" evidence="1">
    <location>
        <begin position="5"/>
        <end position="129"/>
    </location>
</feature>